<evidence type="ECO:0000259" key="6">
    <source>
        <dbReference type="PROSITE" id="PS50262"/>
    </source>
</evidence>
<keyword evidence="3 5" id="KW-1133">Transmembrane helix</keyword>
<evidence type="ECO:0000313" key="8">
    <source>
        <dbReference type="Proteomes" id="UP000596742"/>
    </source>
</evidence>
<keyword evidence="8" id="KW-1185">Reference proteome</keyword>
<reference evidence="7" key="1">
    <citation type="submission" date="2018-11" db="EMBL/GenBank/DDBJ databases">
        <authorList>
            <person name="Alioto T."/>
            <person name="Alioto T."/>
        </authorList>
    </citation>
    <scope>NUCLEOTIDE SEQUENCE</scope>
</reference>
<comment type="subcellular location">
    <subcellularLocation>
        <location evidence="1">Membrane</location>
    </subcellularLocation>
</comment>
<dbReference type="OrthoDB" id="9990906at2759"/>
<comment type="caution">
    <text evidence="7">The sequence shown here is derived from an EMBL/GenBank/DDBJ whole genome shotgun (WGS) entry which is preliminary data.</text>
</comment>
<dbReference type="PROSITE" id="PS50262">
    <property type="entry name" value="G_PROTEIN_RECEP_F1_2"/>
    <property type="match status" value="1"/>
</dbReference>
<name>A0A8B6EDR1_MYTGA</name>
<evidence type="ECO:0000256" key="3">
    <source>
        <dbReference type="ARBA" id="ARBA00022989"/>
    </source>
</evidence>
<feature type="transmembrane region" description="Helical" evidence="5">
    <location>
        <begin position="131"/>
        <end position="151"/>
    </location>
</feature>
<protein>
    <recommendedName>
        <fullName evidence="6">G-protein coupled receptors family 1 profile domain-containing protein</fullName>
    </recommendedName>
</protein>
<feature type="transmembrane region" description="Helical" evidence="5">
    <location>
        <begin position="215"/>
        <end position="240"/>
    </location>
</feature>
<feature type="transmembrane region" description="Helical" evidence="5">
    <location>
        <begin position="92"/>
        <end position="111"/>
    </location>
</feature>
<dbReference type="InterPro" id="IPR017452">
    <property type="entry name" value="GPCR_Rhodpsn_7TM"/>
</dbReference>
<dbReference type="InterPro" id="IPR052954">
    <property type="entry name" value="GPCR-Ligand_Int"/>
</dbReference>
<dbReference type="EMBL" id="UYJE01004889">
    <property type="protein sequence ID" value="VDI32221.1"/>
    <property type="molecule type" value="Genomic_DNA"/>
</dbReference>
<dbReference type="GO" id="GO:0004930">
    <property type="term" value="F:G protein-coupled receptor activity"/>
    <property type="evidence" value="ECO:0007669"/>
    <property type="project" value="InterPro"/>
</dbReference>
<evidence type="ECO:0000256" key="4">
    <source>
        <dbReference type="ARBA" id="ARBA00023136"/>
    </source>
</evidence>
<keyword evidence="2 5" id="KW-0812">Transmembrane</keyword>
<feature type="domain" description="G-protein coupled receptors family 1 profile" evidence="6">
    <location>
        <begin position="71"/>
        <end position="337"/>
    </location>
</feature>
<dbReference type="AlphaFoldDB" id="A0A8B6EDR1"/>
<dbReference type="Proteomes" id="UP000596742">
    <property type="component" value="Unassembled WGS sequence"/>
</dbReference>
<evidence type="ECO:0000256" key="1">
    <source>
        <dbReference type="ARBA" id="ARBA00004370"/>
    </source>
</evidence>
<feature type="transmembrane region" description="Helical" evidence="5">
    <location>
        <begin position="172"/>
        <end position="195"/>
    </location>
</feature>
<gene>
    <name evidence="7" type="ORF">MGAL_10B064822</name>
</gene>
<dbReference type="PANTHER" id="PTHR46641">
    <property type="entry name" value="FMRFAMIDE RECEPTOR-RELATED"/>
    <property type="match status" value="1"/>
</dbReference>
<accession>A0A8B6EDR1</accession>
<evidence type="ECO:0000256" key="2">
    <source>
        <dbReference type="ARBA" id="ARBA00022692"/>
    </source>
</evidence>
<dbReference type="Pfam" id="PF00001">
    <property type="entry name" value="7tm_1"/>
    <property type="match status" value="1"/>
</dbReference>
<keyword evidence="4 5" id="KW-0472">Membrane</keyword>
<feature type="transmembrane region" description="Helical" evidence="5">
    <location>
        <begin position="62"/>
        <end position="80"/>
    </location>
</feature>
<evidence type="ECO:0000313" key="7">
    <source>
        <dbReference type="EMBL" id="VDI32221.1"/>
    </source>
</evidence>
<dbReference type="Gene3D" id="1.20.1070.10">
    <property type="entry name" value="Rhodopsin 7-helix transmembrane proteins"/>
    <property type="match status" value="1"/>
</dbReference>
<dbReference type="InterPro" id="IPR000276">
    <property type="entry name" value="GPCR_Rhodpsn"/>
</dbReference>
<organism evidence="7 8">
    <name type="scientific">Mytilus galloprovincialis</name>
    <name type="common">Mediterranean mussel</name>
    <dbReference type="NCBI Taxonomy" id="29158"/>
    <lineage>
        <taxon>Eukaryota</taxon>
        <taxon>Metazoa</taxon>
        <taxon>Spiralia</taxon>
        <taxon>Lophotrochozoa</taxon>
        <taxon>Mollusca</taxon>
        <taxon>Bivalvia</taxon>
        <taxon>Autobranchia</taxon>
        <taxon>Pteriomorphia</taxon>
        <taxon>Mytilida</taxon>
        <taxon>Mytiloidea</taxon>
        <taxon>Mytilidae</taxon>
        <taxon>Mytilinae</taxon>
        <taxon>Mytilus</taxon>
    </lineage>
</organism>
<dbReference type="PANTHER" id="PTHR46641:SF25">
    <property type="entry name" value="CNMAMIDE RECEPTOR-RELATED"/>
    <property type="match status" value="1"/>
</dbReference>
<dbReference type="GO" id="GO:0016020">
    <property type="term" value="C:membrane"/>
    <property type="evidence" value="ECO:0007669"/>
    <property type="project" value="UniProtKB-SubCell"/>
</dbReference>
<dbReference type="SUPFAM" id="SSF81321">
    <property type="entry name" value="Family A G protein-coupled receptor-like"/>
    <property type="match status" value="1"/>
</dbReference>
<sequence>MVLYDRDQLLILLKIMENTTLFENLTTLDFLSNRSEIARPSTTEILLRFEPYSVYIDRIVSPIWYIIGLFGNPISAKIWLGKESRKKSSAIYLGLLAIVHMFQLIIHFVFVELTYTWDIPTNNKPVLCETLNVLSIIPQYLAPLLVLGFTVERYIAVCHPFKKETFCTVRRAIIVIACLTALSVGFACVQADLWTYYPKYKECFSKNENQKFQTIWTASTEIMFFLVVPLCVLMFNILVIREIKRITSHGPAVTAGGSQTSTVTLLSVSFYFICTLLPASVVYAIQNEMPNGKMENLLSLERIESDPVWLSFFTYIAVRKVVEEICLSNSACYFFIYYITGKYYRQQVNSFLMIDKCCRKFSDKDSTLSSEKTKYSLVSTNGNGMHATQI</sequence>
<feature type="transmembrane region" description="Helical" evidence="5">
    <location>
        <begin position="261"/>
        <end position="285"/>
    </location>
</feature>
<evidence type="ECO:0000256" key="5">
    <source>
        <dbReference type="SAM" id="Phobius"/>
    </source>
</evidence>
<proteinExistence type="predicted"/>